<keyword evidence="2" id="KW-1185">Reference proteome</keyword>
<dbReference type="InterPro" id="IPR053028">
    <property type="entry name" value="Spo0E-like_phosphatase"/>
</dbReference>
<evidence type="ECO:0000313" key="2">
    <source>
        <dbReference type="Proteomes" id="UP000182347"/>
    </source>
</evidence>
<proteinExistence type="predicted"/>
<dbReference type="InterPro" id="IPR036638">
    <property type="entry name" value="HLH_DNA-bd_sf"/>
</dbReference>
<dbReference type="RefSeq" id="WP_074597825.1">
    <property type="nucleotide sequence ID" value="NZ_FNHF01000001.1"/>
</dbReference>
<name>A0A1G9NR02_9BACI</name>
<dbReference type="Pfam" id="PF09388">
    <property type="entry name" value="SpoOE-like"/>
    <property type="match status" value="1"/>
</dbReference>
<protein>
    <submittedName>
        <fullName evidence="1">Spo0E like sporulation regulatory protein</fullName>
    </submittedName>
</protein>
<evidence type="ECO:0000313" key="1">
    <source>
        <dbReference type="EMBL" id="SDL89012.1"/>
    </source>
</evidence>
<dbReference type="AlphaFoldDB" id="A0A1G9NR02"/>
<dbReference type="Proteomes" id="UP000182347">
    <property type="component" value="Unassembled WGS sequence"/>
</dbReference>
<dbReference type="PANTHER" id="PTHR41263:SF1">
    <property type="entry name" value="ASPARTYL-PHOSPHATE PHOSPHATASE YISI"/>
    <property type="match status" value="1"/>
</dbReference>
<dbReference type="PANTHER" id="PTHR41263">
    <property type="entry name" value="ASPARTYL-PHOSPHATE PHOSPHATASE YISI"/>
    <property type="match status" value="1"/>
</dbReference>
<dbReference type="InterPro" id="IPR018540">
    <property type="entry name" value="Spo0E-like"/>
</dbReference>
<dbReference type="InterPro" id="IPR037208">
    <property type="entry name" value="Spo0E-like_sf"/>
</dbReference>
<accession>A0A1G9NR02</accession>
<dbReference type="SUPFAM" id="SSF140500">
    <property type="entry name" value="BAS1536-like"/>
    <property type="match status" value="1"/>
</dbReference>
<reference evidence="2" key="1">
    <citation type="submission" date="2016-10" db="EMBL/GenBank/DDBJ databases">
        <authorList>
            <person name="Varghese N."/>
            <person name="Submissions S."/>
        </authorList>
    </citation>
    <scope>NUCLEOTIDE SEQUENCE [LARGE SCALE GENOMIC DNA]</scope>
    <source>
        <strain evidence="2">CGMCC 1.6199</strain>
    </source>
</reference>
<dbReference type="EMBL" id="FNHF01000001">
    <property type="protein sequence ID" value="SDL89012.1"/>
    <property type="molecule type" value="Genomic_DNA"/>
</dbReference>
<gene>
    <name evidence="1" type="ORF">SAMN05216244_1123</name>
</gene>
<dbReference type="GO" id="GO:0043937">
    <property type="term" value="P:regulation of sporulation"/>
    <property type="evidence" value="ECO:0007669"/>
    <property type="project" value="InterPro"/>
</dbReference>
<organism evidence="1 2">
    <name type="scientific">Sediminibacillus halophilus</name>
    <dbReference type="NCBI Taxonomy" id="482461"/>
    <lineage>
        <taxon>Bacteria</taxon>
        <taxon>Bacillati</taxon>
        <taxon>Bacillota</taxon>
        <taxon>Bacilli</taxon>
        <taxon>Bacillales</taxon>
        <taxon>Bacillaceae</taxon>
        <taxon>Sediminibacillus</taxon>
    </lineage>
</organism>
<sequence>MGKHKATMGEIQAKIDKKRKELYELARVKGIASSEVLRCSEELDKLIFFLQHRKYARYGKECSK</sequence>
<dbReference type="GO" id="GO:0046983">
    <property type="term" value="F:protein dimerization activity"/>
    <property type="evidence" value="ECO:0007669"/>
    <property type="project" value="InterPro"/>
</dbReference>
<dbReference type="Gene3D" id="4.10.280.10">
    <property type="entry name" value="Helix-loop-helix DNA-binding domain"/>
    <property type="match status" value="1"/>
</dbReference>